<evidence type="ECO:0000256" key="2">
    <source>
        <dbReference type="SAM" id="Phobius"/>
    </source>
</evidence>
<keyword evidence="2" id="KW-0812">Transmembrane</keyword>
<comment type="caution">
    <text evidence="3">The sequence shown here is derived from an EMBL/GenBank/DDBJ whole genome shotgun (WGS) entry which is preliminary data.</text>
</comment>
<dbReference type="EMBL" id="JAPZBU010000009">
    <property type="protein sequence ID" value="KAJ5388533.1"/>
    <property type="molecule type" value="Genomic_DNA"/>
</dbReference>
<keyword evidence="2" id="KW-0472">Membrane</keyword>
<feature type="compositionally biased region" description="Polar residues" evidence="1">
    <location>
        <begin position="70"/>
        <end position="82"/>
    </location>
</feature>
<proteinExistence type="predicted"/>
<dbReference type="GeneID" id="81374691"/>
<dbReference type="Proteomes" id="UP001147747">
    <property type="component" value="Unassembled WGS sequence"/>
</dbReference>
<evidence type="ECO:0000256" key="1">
    <source>
        <dbReference type="SAM" id="MobiDB-lite"/>
    </source>
</evidence>
<reference evidence="3" key="1">
    <citation type="submission" date="2022-12" db="EMBL/GenBank/DDBJ databases">
        <authorList>
            <person name="Petersen C."/>
        </authorList>
    </citation>
    <scope>NUCLEOTIDE SEQUENCE</scope>
    <source>
        <strain evidence="3">IBT 29677</strain>
    </source>
</reference>
<dbReference type="OrthoDB" id="4324849at2759"/>
<reference evidence="3" key="2">
    <citation type="journal article" date="2023" name="IMA Fungus">
        <title>Comparative genomic study of the Penicillium genus elucidates a diverse pangenome and 15 lateral gene transfer events.</title>
        <authorList>
            <person name="Petersen C."/>
            <person name="Sorensen T."/>
            <person name="Nielsen M.R."/>
            <person name="Sondergaard T.E."/>
            <person name="Sorensen J.L."/>
            <person name="Fitzpatrick D.A."/>
            <person name="Frisvad J.C."/>
            <person name="Nielsen K.L."/>
        </authorList>
    </citation>
    <scope>NUCLEOTIDE SEQUENCE</scope>
    <source>
        <strain evidence="3">IBT 29677</strain>
    </source>
</reference>
<protein>
    <submittedName>
        <fullName evidence="3">Uncharacterized protein</fullName>
    </submittedName>
</protein>
<gene>
    <name evidence="3" type="ORF">N7509_011074</name>
</gene>
<organism evidence="3 4">
    <name type="scientific">Penicillium cosmopolitanum</name>
    <dbReference type="NCBI Taxonomy" id="1131564"/>
    <lineage>
        <taxon>Eukaryota</taxon>
        <taxon>Fungi</taxon>
        <taxon>Dikarya</taxon>
        <taxon>Ascomycota</taxon>
        <taxon>Pezizomycotina</taxon>
        <taxon>Eurotiomycetes</taxon>
        <taxon>Eurotiomycetidae</taxon>
        <taxon>Eurotiales</taxon>
        <taxon>Aspergillaceae</taxon>
        <taxon>Penicillium</taxon>
    </lineage>
</organism>
<evidence type="ECO:0000313" key="3">
    <source>
        <dbReference type="EMBL" id="KAJ5388533.1"/>
    </source>
</evidence>
<sequence>MSNIISLDFKSSALLIALVLVPIVILFCAVALALACSENCSCRFSTPPWLSWLSCRTRYRRKKRLHSDLESGTGQGTETSEVPLNYASPVHTREHV</sequence>
<feature type="region of interest" description="Disordered" evidence="1">
    <location>
        <begin position="64"/>
        <end position="96"/>
    </location>
</feature>
<evidence type="ECO:0000313" key="4">
    <source>
        <dbReference type="Proteomes" id="UP001147747"/>
    </source>
</evidence>
<keyword evidence="2" id="KW-1133">Transmembrane helix</keyword>
<dbReference type="RefSeq" id="XP_056486331.1">
    <property type="nucleotide sequence ID" value="XM_056635711.1"/>
</dbReference>
<keyword evidence="4" id="KW-1185">Reference proteome</keyword>
<name>A0A9X0B563_9EURO</name>
<feature type="transmembrane region" description="Helical" evidence="2">
    <location>
        <begin position="12"/>
        <end position="35"/>
    </location>
</feature>
<dbReference type="AlphaFoldDB" id="A0A9X0B563"/>
<accession>A0A9X0B563</accession>